<evidence type="ECO:0000313" key="3">
    <source>
        <dbReference type="Proteomes" id="UP001523216"/>
    </source>
</evidence>
<dbReference type="Proteomes" id="UP001523216">
    <property type="component" value="Unassembled WGS sequence"/>
</dbReference>
<reference evidence="2 3" key="1">
    <citation type="submission" date="2022-06" db="EMBL/GenBank/DDBJ databases">
        <title>Actinoplanes abujensis sp. nov., isolated from Nigerian arid soil.</title>
        <authorList>
            <person name="Ding P."/>
        </authorList>
    </citation>
    <scope>NUCLEOTIDE SEQUENCE [LARGE SCALE GENOMIC DNA]</scope>
    <source>
        <strain evidence="3">TRM88002</strain>
    </source>
</reference>
<dbReference type="PANTHER" id="PTHR43433:SF5">
    <property type="entry name" value="AB HYDROLASE-1 DOMAIN-CONTAINING PROTEIN"/>
    <property type="match status" value="1"/>
</dbReference>
<dbReference type="GO" id="GO:0016787">
    <property type="term" value="F:hydrolase activity"/>
    <property type="evidence" value="ECO:0007669"/>
    <property type="project" value="UniProtKB-KW"/>
</dbReference>
<keyword evidence="3" id="KW-1185">Reference proteome</keyword>
<proteinExistence type="predicted"/>
<dbReference type="InterPro" id="IPR050471">
    <property type="entry name" value="AB_hydrolase"/>
</dbReference>
<dbReference type="InterPro" id="IPR000073">
    <property type="entry name" value="AB_hydrolase_1"/>
</dbReference>
<evidence type="ECO:0000259" key="1">
    <source>
        <dbReference type="Pfam" id="PF00561"/>
    </source>
</evidence>
<dbReference type="PANTHER" id="PTHR43433">
    <property type="entry name" value="HYDROLASE, ALPHA/BETA FOLD FAMILY PROTEIN"/>
    <property type="match status" value="1"/>
</dbReference>
<protein>
    <submittedName>
        <fullName evidence="2">Alpha/beta fold hydrolase</fullName>
    </submittedName>
</protein>
<comment type="caution">
    <text evidence="2">The sequence shown here is derived from an EMBL/GenBank/DDBJ whole genome shotgun (WGS) entry which is preliminary data.</text>
</comment>
<dbReference type="Pfam" id="PF00561">
    <property type="entry name" value="Abhydrolase_1"/>
    <property type="match status" value="1"/>
</dbReference>
<name>A0ABT0Y986_9ACTN</name>
<feature type="domain" description="AB hydrolase-1" evidence="1">
    <location>
        <begin position="36"/>
        <end position="282"/>
    </location>
</feature>
<accession>A0ABT0Y986</accession>
<keyword evidence="2" id="KW-0378">Hydrolase</keyword>
<evidence type="ECO:0000313" key="2">
    <source>
        <dbReference type="EMBL" id="MCM4082611.1"/>
    </source>
</evidence>
<sequence length="300" mass="31107">MLVAKARGRGAAVPDVRANGIDLRYETTGNPDDPGLLLIMGLGAQLVDWPAGFVDELAARGFHVVRFDNRDAGLSTAFDDLPAPDLAAIFGGDPATVPYLLSDMASDAAALIKELGLEPVHVVGASMGGMIAQQLTVDHPDLVASLCSIMSTTGDRAVGRPTPEAAAALMRPPATTRDEIIMGAVAASRVIGSPGYPTAEAELRRRATAKFERSYRPAGGQRQYAAIVASPDRTAALQSVAVPTMVIHGADDPLINVSGGRATAAAIPGAELLVIPGMGHDLPEALWPRAVDAIVANARR</sequence>
<organism evidence="2 3">
    <name type="scientific">Paractinoplanes hotanensis</name>
    <dbReference type="NCBI Taxonomy" id="2906497"/>
    <lineage>
        <taxon>Bacteria</taxon>
        <taxon>Bacillati</taxon>
        <taxon>Actinomycetota</taxon>
        <taxon>Actinomycetes</taxon>
        <taxon>Micromonosporales</taxon>
        <taxon>Micromonosporaceae</taxon>
        <taxon>Paractinoplanes</taxon>
    </lineage>
</organism>
<gene>
    <name evidence="2" type="ORF">LXN57_34085</name>
</gene>
<dbReference type="SUPFAM" id="SSF53474">
    <property type="entry name" value="alpha/beta-Hydrolases"/>
    <property type="match status" value="1"/>
</dbReference>
<dbReference type="EMBL" id="JAMQOL010000049">
    <property type="protein sequence ID" value="MCM4082611.1"/>
    <property type="molecule type" value="Genomic_DNA"/>
</dbReference>
<dbReference type="Gene3D" id="3.40.50.1820">
    <property type="entry name" value="alpha/beta hydrolase"/>
    <property type="match status" value="1"/>
</dbReference>
<dbReference type="RefSeq" id="WP_251802341.1">
    <property type="nucleotide sequence ID" value="NZ_JAMQOL010000049.1"/>
</dbReference>
<dbReference type="InterPro" id="IPR029058">
    <property type="entry name" value="AB_hydrolase_fold"/>
</dbReference>